<dbReference type="Pfam" id="PF13305">
    <property type="entry name" value="TetR_C_33"/>
    <property type="match status" value="1"/>
</dbReference>
<organism evidence="6 7">
    <name type="scientific">Amycolatopsis saalfeldensis</name>
    <dbReference type="NCBI Taxonomy" id="394193"/>
    <lineage>
        <taxon>Bacteria</taxon>
        <taxon>Bacillati</taxon>
        <taxon>Actinomycetota</taxon>
        <taxon>Actinomycetes</taxon>
        <taxon>Pseudonocardiales</taxon>
        <taxon>Pseudonocardiaceae</taxon>
        <taxon>Amycolatopsis</taxon>
    </lineage>
</organism>
<keyword evidence="7" id="KW-1185">Reference proteome</keyword>
<dbReference type="PANTHER" id="PTHR30055">
    <property type="entry name" value="HTH-TYPE TRANSCRIPTIONAL REGULATOR RUTR"/>
    <property type="match status" value="1"/>
</dbReference>
<evidence type="ECO:0000313" key="7">
    <source>
        <dbReference type="Proteomes" id="UP000198582"/>
    </source>
</evidence>
<proteinExistence type="predicted"/>
<dbReference type="Gene3D" id="1.10.357.10">
    <property type="entry name" value="Tetracycline Repressor, domain 2"/>
    <property type="match status" value="1"/>
</dbReference>
<evidence type="ECO:0000256" key="4">
    <source>
        <dbReference type="PROSITE-ProRule" id="PRU00335"/>
    </source>
</evidence>
<keyword evidence="2 4" id="KW-0238">DNA-binding</keyword>
<evidence type="ECO:0000256" key="1">
    <source>
        <dbReference type="ARBA" id="ARBA00023015"/>
    </source>
</evidence>
<dbReference type="SUPFAM" id="SSF46689">
    <property type="entry name" value="Homeodomain-like"/>
    <property type="match status" value="1"/>
</dbReference>
<name>A0A1H8RG57_9PSEU</name>
<dbReference type="InterPro" id="IPR025996">
    <property type="entry name" value="MT1864/Rv1816-like_C"/>
</dbReference>
<dbReference type="AlphaFoldDB" id="A0A1H8RG57"/>
<dbReference type="GO" id="GO:0000976">
    <property type="term" value="F:transcription cis-regulatory region binding"/>
    <property type="evidence" value="ECO:0007669"/>
    <property type="project" value="TreeGrafter"/>
</dbReference>
<feature type="DNA-binding region" description="H-T-H motif" evidence="4">
    <location>
        <begin position="32"/>
        <end position="51"/>
    </location>
</feature>
<gene>
    <name evidence="6" type="ORF">SAMN04489732_101771</name>
</gene>
<dbReference type="Pfam" id="PF00440">
    <property type="entry name" value="TetR_N"/>
    <property type="match status" value="1"/>
</dbReference>
<dbReference type="GO" id="GO:0003700">
    <property type="term" value="F:DNA-binding transcription factor activity"/>
    <property type="evidence" value="ECO:0007669"/>
    <property type="project" value="TreeGrafter"/>
</dbReference>
<protein>
    <submittedName>
        <fullName evidence="6">DNA-binding transcriptional regulator, AcrR family</fullName>
    </submittedName>
</protein>
<dbReference type="RefSeq" id="WP_091612376.1">
    <property type="nucleotide sequence ID" value="NZ_FOEF01000001.1"/>
</dbReference>
<sequence>MGRREEVRRRTFDEILSAASRVAELEGWPAVTIRRIAGEIGYSAPVIYQHFENKDAVLHAVLERGNAALLGQMRDAVDAGPAAEGVRLAAVAYLEFARSQPGLYQLMAGSPGAVVDPVARHRAATEVIELTGQVIERWAAAESVRLHSVEDACDLLWATTHGLTGIGSLADVGFDRALRLADQAVAALLAYWSAP</sequence>
<keyword evidence="3" id="KW-0804">Transcription</keyword>
<dbReference type="STRING" id="394193.SAMN04489732_101771"/>
<dbReference type="PANTHER" id="PTHR30055:SF234">
    <property type="entry name" value="HTH-TYPE TRANSCRIPTIONAL REGULATOR BETI"/>
    <property type="match status" value="1"/>
</dbReference>
<dbReference type="Proteomes" id="UP000198582">
    <property type="component" value="Unassembled WGS sequence"/>
</dbReference>
<dbReference type="InterPro" id="IPR009057">
    <property type="entry name" value="Homeodomain-like_sf"/>
</dbReference>
<dbReference type="OrthoDB" id="3173376at2"/>
<dbReference type="InterPro" id="IPR001647">
    <property type="entry name" value="HTH_TetR"/>
</dbReference>
<dbReference type="EMBL" id="FOEF01000001">
    <property type="protein sequence ID" value="SEO65138.1"/>
    <property type="molecule type" value="Genomic_DNA"/>
</dbReference>
<evidence type="ECO:0000259" key="5">
    <source>
        <dbReference type="PROSITE" id="PS50977"/>
    </source>
</evidence>
<reference evidence="6 7" key="1">
    <citation type="submission" date="2016-10" db="EMBL/GenBank/DDBJ databases">
        <authorList>
            <person name="de Groot N.N."/>
        </authorList>
    </citation>
    <scope>NUCLEOTIDE SEQUENCE [LARGE SCALE GENOMIC DNA]</scope>
    <source>
        <strain evidence="6 7">DSM 44993</strain>
    </source>
</reference>
<dbReference type="InterPro" id="IPR050109">
    <property type="entry name" value="HTH-type_TetR-like_transc_reg"/>
</dbReference>
<dbReference type="SUPFAM" id="SSF48498">
    <property type="entry name" value="Tetracyclin repressor-like, C-terminal domain"/>
    <property type="match status" value="1"/>
</dbReference>
<dbReference type="PROSITE" id="PS50977">
    <property type="entry name" value="HTH_TETR_2"/>
    <property type="match status" value="1"/>
</dbReference>
<keyword evidence="1" id="KW-0805">Transcription regulation</keyword>
<dbReference type="InterPro" id="IPR036271">
    <property type="entry name" value="Tet_transcr_reg_TetR-rel_C_sf"/>
</dbReference>
<feature type="domain" description="HTH tetR-type" evidence="5">
    <location>
        <begin position="9"/>
        <end position="69"/>
    </location>
</feature>
<evidence type="ECO:0000313" key="6">
    <source>
        <dbReference type="EMBL" id="SEO65138.1"/>
    </source>
</evidence>
<evidence type="ECO:0000256" key="3">
    <source>
        <dbReference type="ARBA" id="ARBA00023163"/>
    </source>
</evidence>
<evidence type="ECO:0000256" key="2">
    <source>
        <dbReference type="ARBA" id="ARBA00023125"/>
    </source>
</evidence>
<accession>A0A1H8RG57</accession>
<dbReference type="PRINTS" id="PR00455">
    <property type="entry name" value="HTHTETR"/>
</dbReference>